<dbReference type="CDD" id="cd00397">
    <property type="entry name" value="DNA_BRE_C"/>
    <property type="match status" value="1"/>
</dbReference>
<dbReference type="InterPro" id="IPR011010">
    <property type="entry name" value="DNA_brk_join_enz"/>
</dbReference>
<dbReference type="Gene3D" id="1.10.443.10">
    <property type="entry name" value="Intergrase catalytic core"/>
    <property type="match status" value="1"/>
</dbReference>
<evidence type="ECO:0000256" key="2">
    <source>
        <dbReference type="ARBA" id="ARBA00023125"/>
    </source>
</evidence>
<dbReference type="PANTHER" id="PTHR30349">
    <property type="entry name" value="PHAGE INTEGRASE-RELATED"/>
    <property type="match status" value="1"/>
</dbReference>
<evidence type="ECO:0000313" key="6">
    <source>
        <dbReference type="Proteomes" id="UP001175097"/>
    </source>
</evidence>
<dbReference type="SUPFAM" id="SSF56349">
    <property type="entry name" value="DNA breaking-rejoining enzymes"/>
    <property type="match status" value="1"/>
</dbReference>
<dbReference type="Gene3D" id="1.10.150.130">
    <property type="match status" value="1"/>
</dbReference>
<keyword evidence="6" id="KW-1185">Reference proteome</keyword>
<name>A0ABT8JU26_9BACL</name>
<dbReference type="PROSITE" id="PS51898">
    <property type="entry name" value="TYR_RECOMBINASE"/>
    <property type="match status" value="1"/>
</dbReference>
<organism evidence="5 6">
    <name type="scientific">Sporosarcina highlanderae</name>
    <dbReference type="NCBI Taxonomy" id="3035916"/>
    <lineage>
        <taxon>Bacteria</taxon>
        <taxon>Bacillati</taxon>
        <taxon>Bacillota</taxon>
        <taxon>Bacilli</taxon>
        <taxon>Bacillales</taxon>
        <taxon>Caryophanaceae</taxon>
        <taxon>Sporosarcina</taxon>
    </lineage>
</organism>
<dbReference type="InterPro" id="IPR013762">
    <property type="entry name" value="Integrase-like_cat_sf"/>
</dbReference>
<comment type="similarity">
    <text evidence="1">Belongs to the 'phage' integrase family.</text>
</comment>
<dbReference type="Proteomes" id="UP001175097">
    <property type="component" value="Unassembled WGS sequence"/>
</dbReference>
<comment type="caution">
    <text evidence="5">The sequence shown here is derived from an EMBL/GenBank/DDBJ whole genome shotgun (WGS) entry which is preliminary data.</text>
</comment>
<evidence type="ECO:0000256" key="1">
    <source>
        <dbReference type="ARBA" id="ARBA00008857"/>
    </source>
</evidence>
<dbReference type="PANTHER" id="PTHR30349:SF41">
    <property type="entry name" value="INTEGRASE_RECOMBINASE PROTEIN MJ0367-RELATED"/>
    <property type="match status" value="1"/>
</dbReference>
<keyword evidence="3" id="KW-0233">DNA recombination</keyword>
<feature type="domain" description="Tyr recombinase" evidence="4">
    <location>
        <begin position="129"/>
        <end position="321"/>
    </location>
</feature>
<dbReference type="InterPro" id="IPR002104">
    <property type="entry name" value="Integrase_catalytic"/>
</dbReference>
<proteinExistence type="inferred from homology"/>
<accession>A0ABT8JU26</accession>
<evidence type="ECO:0000256" key="3">
    <source>
        <dbReference type="ARBA" id="ARBA00023172"/>
    </source>
</evidence>
<dbReference type="RefSeq" id="WP_301244814.1">
    <property type="nucleotide sequence ID" value="NZ_JAROCC010000012.1"/>
</dbReference>
<gene>
    <name evidence="5" type="ORF">P5G49_14280</name>
</gene>
<sequence length="324" mass="37457">MSVNNRKHGVFSVKPTENFKVRSRKKNHDGITIEQALNVIFRQMELSGRRERTIQSYEYIFNDFATAVSIDYVNEINAEKIYEYLAHCDVQPATKLIRLKTIKAVLSRFRDNRWIEHNFWKNIHVIVDKHIKQGADENDIEVLLTLIDKTTFIGFRDAVAILTLYKTGVRIRTLGELRERHINFDDMTINLDGDIMKNHDMLILPIDDQLADAFRMLIEQNNKIRRNYNKRNDFIFITQNGIGVNQGASNSNAISKQLTKYAERYGLRNINAHALRRAFAKNLLNRGANIALISKALGHSSLGVTTQYLQFDAEEVAEGLRDYL</sequence>
<evidence type="ECO:0000259" key="4">
    <source>
        <dbReference type="PROSITE" id="PS51898"/>
    </source>
</evidence>
<evidence type="ECO:0000313" key="5">
    <source>
        <dbReference type="EMBL" id="MDN4608625.1"/>
    </source>
</evidence>
<dbReference type="InterPro" id="IPR050090">
    <property type="entry name" value="Tyrosine_recombinase_XerCD"/>
</dbReference>
<dbReference type="InterPro" id="IPR010998">
    <property type="entry name" value="Integrase_recombinase_N"/>
</dbReference>
<reference evidence="5" key="1">
    <citation type="submission" date="2023-03" db="EMBL/GenBank/DDBJ databases">
        <title>MT1 and MT2 Draft Genomes of Novel Species.</title>
        <authorList>
            <person name="Venkateswaran K."/>
        </authorList>
    </citation>
    <scope>NUCLEOTIDE SEQUENCE</scope>
    <source>
        <strain evidence="5">F6_3S_P_2</strain>
    </source>
</reference>
<protein>
    <submittedName>
        <fullName evidence="5">Site-specific integrase</fullName>
    </submittedName>
</protein>
<dbReference type="EMBL" id="JAROCC010000012">
    <property type="protein sequence ID" value="MDN4608625.1"/>
    <property type="molecule type" value="Genomic_DNA"/>
</dbReference>
<keyword evidence="2" id="KW-0238">DNA-binding</keyword>
<dbReference type="Pfam" id="PF00589">
    <property type="entry name" value="Phage_integrase"/>
    <property type="match status" value="1"/>
</dbReference>